<sequence>MNEIQDFTKDSFVFVKIEENKEPCMTANMACYNAASCDKELNVYCFLGVLPLWASRGFSVHELLC</sequence>
<dbReference type="AlphaFoldDB" id="A0A5B7GM07"/>
<protein>
    <submittedName>
        <fullName evidence="1">Uncharacterized protein</fullName>
    </submittedName>
</protein>
<evidence type="ECO:0000313" key="1">
    <source>
        <dbReference type="EMBL" id="MPC59982.1"/>
    </source>
</evidence>
<gene>
    <name evidence="1" type="ORF">E2C01_054015</name>
</gene>
<dbReference type="Proteomes" id="UP000324222">
    <property type="component" value="Unassembled WGS sequence"/>
</dbReference>
<organism evidence="1 2">
    <name type="scientific">Portunus trituberculatus</name>
    <name type="common">Swimming crab</name>
    <name type="synonym">Neptunus trituberculatus</name>
    <dbReference type="NCBI Taxonomy" id="210409"/>
    <lineage>
        <taxon>Eukaryota</taxon>
        <taxon>Metazoa</taxon>
        <taxon>Ecdysozoa</taxon>
        <taxon>Arthropoda</taxon>
        <taxon>Crustacea</taxon>
        <taxon>Multicrustacea</taxon>
        <taxon>Malacostraca</taxon>
        <taxon>Eumalacostraca</taxon>
        <taxon>Eucarida</taxon>
        <taxon>Decapoda</taxon>
        <taxon>Pleocyemata</taxon>
        <taxon>Brachyura</taxon>
        <taxon>Eubrachyura</taxon>
        <taxon>Portunoidea</taxon>
        <taxon>Portunidae</taxon>
        <taxon>Portuninae</taxon>
        <taxon>Portunus</taxon>
    </lineage>
</organism>
<reference evidence="1 2" key="1">
    <citation type="submission" date="2019-05" db="EMBL/GenBank/DDBJ databases">
        <title>Another draft genome of Portunus trituberculatus and its Hox gene families provides insights of decapod evolution.</title>
        <authorList>
            <person name="Jeong J.-H."/>
            <person name="Song I."/>
            <person name="Kim S."/>
            <person name="Choi T."/>
            <person name="Kim D."/>
            <person name="Ryu S."/>
            <person name="Kim W."/>
        </authorList>
    </citation>
    <scope>NUCLEOTIDE SEQUENCE [LARGE SCALE GENOMIC DNA]</scope>
    <source>
        <tissue evidence="1">Muscle</tissue>
    </source>
</reference>
<proteinExistence type="predicted"/>
<dbReference type="EMBL" id="VSRR010017050">
    <property type="protein sequence ID" value="MPC59982.1"/>
    <property type="molecule type" value="Genomic_DNA"/>
</dbReference>
<keyword evidence="2" id="KW-1185">Reference proteome</keyword>
<comment type="caution">
    <text evidence="1">The sequence shown here is derived from an EMBL/GenBank/DDBJ whole genome shotgun (WGS) entry which is preliminary data.</text>
</comment>
<evidence type="ECO:0000313" key="2">
    <source>
        <dbReference type="Proteomes" id="UP000324222"/>
    </source>
</evidence>
<name>A0A5B7GM07_PORTR</name>
<accession>A0A5B7GM07</accession>